<feature type="non-terminal residue" evidence="1">
    <location>
        <position position="1"/>
    </location>
</feature>
<dbReference type="AlphaFoldDB" id="A0A8S3F6A9"/>
<evidence type="ECO:0000313" key="2">
    <source>
        <dbReference type="Proteomes" id="UP000681967"/>
    </source>
</evidence>
<dbReference type="SUPFAM" id="SSF53098">
    <property type="entry name" value="Ribonuclease H-like"/>
    <property type="match status" value="1"/>
</dbReference>
<reference evidence="1" key="1">
    <citation type="submission" date="2021-02" db="EMBL/GenBank/DDBJ databases">
        <authorList>
            <person name="Nowell W R."/>
        </authorList>
    </citation>
    <scope>NUCLEOTIDE SEQUENCE</scope>
</reference>
<dbReference type="Proteomes" id="UP000681967">
    <property type="component" value="Unassembled WGS sequence"/>
</dbReference>
<evidence type="ECO:0000313" key="1">
    <source>
        <dbReference type="EMBL" id="CAF5103359.1"/>
    </source>
</evidence>
<proteinExistence type="predicted"/>
<accession>A0A8S3F6A9</accession>
<protein>
    <submittedName>
        <fullName evidence="1">Uncharacterized protein</fullName>
    </submittedName>
</protein>
<name>A0A8S3F6A9_9BILA</name>
<dbReference type="EMBL" id="CAJOBH010239321">
    <property type="protein sequence ID" value="CAF5103359.1"/>
    <property type="molecule type" value="Genomic_DNA"/>
</dbReference>
<organism evidence="1 2">
    <name type="scientific">Rotaria magnacalcarata</name>
    <dbReference type="NCBI Taxonomy" id="392030"/>
    <lineage>
        <taxon>Eukaryota</taxon>
        <taxon>Metazoa</taxon>
        <taxon>Spiralia</taxon>
        <taxon>Gnathifera</taxon>
        <taxon>Rotifera</taxon>
        <taxon>Eurotatoria</taxon>
        <taxon>Bdelloidea</taxon>
        <taxon>Philodinida</taxon>
        <taxon>Philodinidae</taxon>
        <taxon>Rotaria</taxon>
    </lineage>
</organism>
<gene>
    <name evidence="1" type="ORF">BYL167_LOCUS64668</name>
</gene>
<comment type="caution">
    <text evidence="1">The sequence shown here is derived from an EMBL/GenBank/DDBJ whole genome shotgun (WGS) entry which is preliminary data.</text>
</comment>
<dbReference type="InterPro" id="IPR012337">
    <property type="entry name" value="RNaseH-like_sf"/>
</dbReference>
<sequence>MLATFRGYCIRVGCADHYLNKQLQHAFESEQLHVNKNVVEKVDCDIVQNIDTRFNGALMIMDNFAELFFELPSALVNSNFMMNYNLIEKDLLDCVCKFLEPFEEVIVNLSEEQRPTLHKVIPLRQTLINSCVVEANDLANDSNGIIQLKVFLVRRLNNAWPISDEHRLATILHPKFKKFECSPDEKGKSINVLKSQFQKHQTIISPSCTNSLVSNRGGTLTLFCFNKV</sequence>